<name>A0A395LJ57_9SPHN</name>
<evidence type="ECO:0000313" key="1">
    <source>
        <dbReference type="EMBL" id="RDS76715.1"/>
    </source>
</evidence>
<reference evidence="1 2" key="1">
    <citation type="submission" date="2018-07" db="EMBL/GenBank/DDBJ databases">
        <title>Erythrobacter nanhaiensis sp. nov., a novel member of the genus Erythrobacter isolated from the South China Sea.</title>
        <authorList>
            <person name="Chen X."/>
            <person name="Liu J."/>
        </authorList>
    </citation>
    <scope>NUCLEOTIDE SEQUENCE [LARGE SCALE GENOMIC DNA]</scope>
    <source>
        <strain evidence="1 2">S-5</strain>
    </source>
</reference>
<evidence type="ECO:0000313" key="2">
    <source>
        <dbReference type="Proteomes" id="UP000254101"/>
    </source>
</evidence>
<proteinExistence type="predicted"/>
<protein>
    <recommendedName>
        <fullName evidence="3">Glycosyl transferase</fullName>
    </recommendedName>
</protein>
<dbReference type="EMBL" id="QRBB01000001">
    <property type="protein sequence ID" value="RDS76715.1"/>
    <property type="molecule type" value="Genomic_DNA"/>
</dbReference>
<dbReference type="AlphaFoldDB" id="A0A395LJ57"/>
<sequence length="317" mass="36248">MEVRGSSPAARFKRAMRRWKGASPAGHLLWLEWLRARGAVNLRRFSDREAIIKLYRDYSGREPDLENPVRFSEKLQWLKLNNRDPLQTVLADKHAVRGYLADRGYGDLLCRQIACVENAREIDFDALPDRFVAKAAHASGWNLICTDKSRLNRGHARRLFAAWLRQGIFWNGREWPYRDMPRRVVIEEFLSDSSGGLRDYKFYCFHGEPRFIQANAGRGSSDHAQNFYDLDWNILPFGKDLAPRPDIAISPPASLQRMGEIARELAAGHPYVRVDLYDLDGKVVFGELTFYPASGLPDFIPDGQDFICGDMLSLSAL</sequence>
<dbReference type="Pfam" id="PF14305">
    <property type="entry name" value="ATPgrasp_TupA"/>
    <property type="match status" value="1"/>
</dbReference>
<evidence type="ECO:0008006" key="3">
    <source>
        <dbReference type="Google" id="ProtNLM"/>
    </source>
</evidence>
<organism evidence="1 2">
    <name type="scientific">Alteriqipengyuania lutimaris</name>
    <dbReference type="NCBI Taxonomy" id="1538146"/>
    <lineage>
        <taxon>Bacteria</taxon>
        <taxon>Pseudomonadati</taxon>
        <taxon>Pseudomonadota</taxon>
        <taxon>Alphaproteobacteria</taxon>
        <taxon>Sphingomonadales</taxon>
        <taxon>Erythrobacteraceae</taxon>
        <taxon>Alteriqipengyuania</taxon>
    </lineage>
</organism>
<dbReference type="Proteomes" id="UP000254101">
    <property type="component" value="Unassembled WGS sequence"/>
</dbReference>
<accession>A0A395LJ57</accession>
<comment type="caution">
    <text evidence="1">The sequence shown here is derived from an EMBL/GenBank/DDBJ whole genome shotgun (WGS) entry which is preliminary data.</text>
</comment>
<dbReference type="InterPro" id="IPR029465">
    <property type="entry name" value="ATPgrasp_TupA"/>
</dbReference>
<keyword evidence="2" id="KW-1185">Reference proteome</keyword>
<gene>
    <name evidence="1" type="ORF">DL238_03245</name>
</gene>